<dbReference type="EMBL" id="VENJ01000006">
    <property type="protein sequence ID" value="MTJ04012.1"/>
    <property type="molecule type" value="Genomic_DNA"/>
</dbReference>
<sequence length="77" mass="8392">MTITFTEHAPIESGFSAVFNDRIAPRLTEFDETRQAILVVVKQHAAIALGVGAVFGLWLWFSGSGSKDLGELLATWV</sequence>
<organism evidence="2 3">
    <name type="scientific">Sediminimonas qiaohouensis</name>
    <dbReference type="NCBI Taxonomy" id="552061"/>
    <lineage>
        <taxon>Bacteria</taxon>
        <taxon>Pseudomonadati</taxon>
        <taxon>Pseudomonadota</taxon>
        <taxon>Alphaproteobacteria</taxon>
        <taxon>Rhodobacterales</taxon>
        <taxon>Roseobacteraceae</taxon>
        <taxon>Sediminimonas</taxon>
    </lineage>
</organism>
<comment type="caution">
    <text evidence="2">The sequence shown here is derived from an EMBL/GenBank/DDBJ whole genome shotgun (WGS) entry which is preliminary data.</text>
</comment>
<dbReference type="Proteomes" id="UP000483078">
    <property type="component" value="Unassembled WGS sequence"/>
</dbReference>
<evidence type="ECO:0000256" key="1">
    <source>
        <dbReference type="SAM" id="Phobius"/>
    </source>
</evidence>
<evidence type="ECO:0000313" key="3">
    <source>
        <dbReference type="Proteomes" id="UP000483078"/>
    </source>
</evidence>
<dbReference type="AlphaFoldDB" id="A0A7C9HI86"/>
<dbReference type="RefSeq" id="WP_273248594.1">
    <property type="nucleotide sequence ID" value="NZ_VENJ01000006.1"/>
</dbReference>
<feature type="transmembrane region" description="Helical" evidence="1">
    <location>
        <begin position="36"/>
        <end position="61"/>
    </location>
</feature>
<proteinExistence type="predicted"/>
<keyword evidence="1" id="KW-0472">Membrane</keyword>
<name>A0A7C9HI86_9RHOB</name>
<reference evidence="2 3" key="1">
    <citation type="submission" date="2019-06" db="EMBL/GenBank/DDBJ databases">
        <title>Enrichment of Autotrophic Halophilic Microorganisms from Red Sea Brine Pool Using Microbial Electrosynthesis System.</title>
        <authorList>
            <person name="Alqahtani M.F."/>
            <person name="Bajracharya S."/>
            <person name="Katuri K.P."/>
            <person name="Ali M."/>
            <person name="Saikaly P.E."/>
        </authorList>
    </citation>
    <scope>NUCLEOTIDE SEQUENCE [LARGE SCALE GENOMIC DNA]</scope>
    <source>
        <strain evidence="2">MES6</strain>
    </source>
</reference>
<evidence type="ECO:0000313" key="2">
    <source>
        <dbReference type="EMBL" id="MTJ04012.1"/>
    </source>
</evidence>
<protein>
    <submittedName>
        <fullName evidence="2">Uncharacterized protein</fullName>
    </submittedName>
</protein>
<keyword evidence="1" id="KW-1133">Transmembrane helix</keyword>
<accession>A0A7C9HI86</accession>
<gene>
    <name evidence="2" type="ORF">FH759_04855</name>
</gene>
<keyword evidence="1" id="KW-0812">Transmembrane</keyword>